<keyword evidence="4 10" id="KW-0378">Hydrolase</keyword>
<dbReference type="AlphaFoldDB" id="A0A840MT13"/>
<keyword evidence="5 10" id="KW-0347">Helicase</keyword>
<evidence type="ECO:0000256" key="7">
    <source>
        <dbReference type="ARBA" id="ARBA00022840"/>
    </source>
</evidence>
<evidence type="ECO:0000256" key="1">
    <source>
        <dbReference type="ARBA" id="ARBA00022722"/>
    </source>
</evidence>
<dbReference type="SUPFAM" id="SSF52980">
    <property type="entry name" value="Restriction endonuclease-like"/>
    <property type="match status" value="1"/>
</dbReference>
<dbReference type="InterPro" id="IPR041500">
    <property type="entry name" value="RecC_C"/>
</dbReference>
<dbReference type="EMBL" id="JACHHY010000016">
    <property type="protein sequence ID" value="MBB5019413.1"/>
    <property type="molecule type" value="Genomic_DNA"/>
</dbReference>
<evidence type="ECO:0000256" key="9">
    <source>
        <dbReference type="ARBA" id="ARBA00023204"/>
    </source>
</evidence>
<dbReference type="Pfam" id="PF04257">
    <property type="entry name" value="Exonuc_V_gamma"/>
    <property type="match status" value="1"/>
</dbReference>
<dbReference type="Proteomes" id="UP000575898">
    <property type="component" value="Unassembled WGS sequence"/>
</dbReference>
<reference evidence="12 13" key="1">
    <citation type="submission" date="2020-08" db="EMBL/GenBank/DDBJ databases">
        <title>Genomic Encyclopedia of Type Strains, Phase IV (KMG-IV): sequencing the most valuable type-strain genomes for metagenomic binning, comparative biology and taxonomic classification.</title>
        <authorList>
            <person name="Goeker M."/>
        </authorList>
    </citation>
    <scope>NUCLEOTIDE SEQUENCE [LARGE SCALE GENOMIC DNA]</scope>
    <source>
        <strain evidence="12 13">DSM 27165</strain>
    </source>
</reference>
<dbReference type="GO" id="GO:0005524">
    <property type="term" value="F:ATP binding"/>
    <property type="evidence" value="ECO:0007669"/>
    <property type="project" value="UniProtKB-UniRule"/>
</dbReference>
<dbReference type="GO" id="GO:0003678">
    <property type="term" value="F:DNA helicase activity"/>
    <property type="evidence" value="ECO:0007669"/>
    <property type="project" value="UniProtKB-UniRule"/>
</dbReference>
<dbReference type="GO" id="GO:0003677">
    <property type="term" value="F:DNA binding"/>
    <property type="evidence" value="ECO:0007669"/>
    <property type="project" value="UniProtKB-UniRule"/>
</dbReference>
<comment type="similarity">
    <text evidence="10">Belongs to the RecC family.</text>
</comment>
<dbReference type="Gene3D" id="3.40.50.300">
    <property type="entry name" value="P-loop containing nucleotide triphosphate hydrolases"/>
    <property type="match status" value="2"/>
</dbReference>
<keyword evidence="8 10" id="KW-0238">DNA-binding</keyword>
<evidence type="ECO:0000256" key="6">
    <source>
        <dbReference type="ARBA" id="ARBA00022839"/>
    </source>
</evidence>
<dbReference type="Gene3D" id="3.40.50.10930">
    <property type="match status" value="1"/>
</dbReference>
<keyword evidence="13" id="KW-1185">Reference proteome</keyword>
<feature type="domain" description="RecC C-terminal" evidence="11">
    <location>
        <begin position="795"/>
        <end position="1017"/>
    </location>
</feature>
<comment type="function">
    <text evidence="10">A helicase/nuclease that prepares dsDNA breaks (DSB) for recombinational DNA repair. Binds to DSBs and unwinds DNA via a highly rapid and processive ATP-dependent bidirectional helicase activity. Unwinds dsDNA until it encounters a Chi (crossover hotspot instigator) sequence from the 3' direction. Cuts ssDNA a few nucleotides 3' to the Chi site. The properties and activities of the enzyme are changed at Chi. The Chi-altered holoenzyme produces a long 3'-ssDNA overhang and facilitates RecA-binding to the ssDNA for homologous DNA recombination and repair. Holoenzyme degrades any linearized DNA that is unable to undergo homologous recombination. In the holoenzyme this subunit recognizes the wild-type Chi sequence, and when added to isolated RecB increases its ATP-dependent helicase processivity.</text>
</comment>
<dbReference type="Gene3D" id="1.10.10.160">
    <property type="match status" value="1"/>
</dbReference>
<evidence type="ECO:0000256" key="10">
    <source>
        <dbReference type="HAMAP-Rule" id="MF_01486"/>
    </source>
</evidence>
<evidence type="ECO:0000313" key="13">
    <source>
        <dbReference type="Proteomes" id="UP000575898"/>
    </source>
</evidence>
<name>A0A840MT13_9PROT</name>
<dbReference type="InterPro" id="IPR013986">
    <property type="entry name" value="DExx_box_DNA_helicase_dom_sf"/>
</dbReference>
<evidence type="ECO:0000313" key="12">
    <source>
        <dbReference type="EMBL" id="MBB5019413.1"/>
    </source>
</evidence>
<evidence type="ECO:0000259" key="11">
    <source>
        <dbReference type="Pfam" id="PF17946"/>
    </source>
</evidence>
<sequence>MLYLYQSNRLETLLELLSAVVTSSPLTSPFLSEEVVVQSKGMGRWIGFELAKRHGVCANMQFPLPASFMWKLLTTALGDLPRRSVFSPEVLCWRVLDWLSDPANLAVAPRLATFIARGDVLRRYQLAHRIADIFDQYLVYRADWVAAWEQGRLLGLGEDEGWQAKLWRDMVSGNEASHRARLMERLMAALQEPAIKQRLPQRLTLFGMTSLPPVYLQVFEQLAEQIDVCFFALNPCAESWGDVGQQAGVMAESSDLYLDVGNPLLARLGRQGRDFFDQLSAMPTLNDLFQPNHESMDSLLGHLQHDVLTLTWRDEANKLPIPALDRSVQVHVCHSAMREVEVLHDQLLALLRDTPDLQPADIAVLTPDIEQYSPYIEAVFAARDGVPYLPYAIADRGMRSESPLLELWLGLLNLPQSRFTLDEVLGWLEIPAIQRKFGIEEVELPTLHDWLQATRVRWARDGAHKASLDLPAIDQNTWRAGLDRLILGAALPTAVAGGGVPLWRQTLPFDDLEGSRAELAARLAYLLETVFDWADRLAQPATLSDWADRLGKLLDALFTPSQEEEPIVLRIREALQLLRELASDAAFGQAVPMPVVQNWLTQQFDGTAGSSGFLTGSVTFCTMVPMRSLPFKVIALLGLSDGAFPRTQPALGFDLIARHARRGDRSRRADDRWLFLETLVSARQVLYLSYMGRDQRDNSELPPSVLVADLLDTIGVGFHRLEDASLAPDEQAARIRQQVVVEHPLQPFNASYFQPASTVQSFNQRWCEAAQHAGQGEQATRPLFIAPLAPADAEWRTLELSELSAFFSNTARYLLRQRLKLKLSEPDDRLETSEPFALDWRSKQAIRKLALDWQQKQQPETGRLLATASGLLPAGEYGLHLQQQESQTMQGLAHKLAPWQGLPTIDPPLLRLSRDGLTLTGWLHGVTPAGIVQHSTDVIKARDRFQLWLQHLALCASAPAGVALESRLIGLDGTLHLPPVEDADALLGELLTYYWQGLHTPLPFFIKSSYAYAEAIHREQPAERALINARKEWDAPETRFNLHFGESENIWYQAAWRATDPLDEHFAHLAVQLYSPLLAVMNETKHA</sequence>
<gene>
    <name evidence="10" type="primary">recC</name>
    <name evidence="12" type="ORF">HNQ59_002714</name>
</gene>
<comment type="miscellaneous">
    <text evidence="10">In the RecBCD complex, RecB has a slow 3'-5' helicase, an exonuclease activity and loads RecA onto ssDNA, RecD has a fast 5'-3' helicase activity, while RecC stimulates the ATPase and processivity of the RecB helicase and contributes to recognition of the Chi site.</text>
</comment>
<dbReference type="NCBIfam" id="TIGR01450">
    <property type="entry name" value="recC"/>
    <property type="match status" value="1"/>
</dbReference>
<dbReference type="GO" id="GO:0008854">
    <property type="term" value="F:exodeoxyribonuclease V activity"/>
    <property type="evidence" value="ECO:0007669"/>
    <property type="project" value="InterPro"/>
</dbReference>
<comment type="subunit">
    <text evidence="10">Heterotrimer of RecB, RecC and RecD. All subunits contribute to DNA-binding.</text>
</comment>
<dbReference type="SUPFAM" id="SSF52540">
    <property type="entry name" value="P-loop containing nucleoside triphosphate hydrolases"/>
    <property type="match status" value="2"/>
</dbReference>
<keyword evidence="7 10" id="KW-0067">ATP-binding</keyword>
<keyword evidence="3 10" id="KW-0227">DNA damage</keyword>
<proteinExistence type="inferred from homology"/>
<dbReference type="HAMAP" id="MF_01486">
    <property type="entry name" value="RecC"/>
    <property type="match status" value="1"/>
</dbReference>
<dbReference type="PANTHER" id="PTHR30591:SF1">
    <property type="entry name" value="RECBCD ENZYME SUBUNIT RECC"/>
    <property type="match status" value="1"/>
</dbReference>
<keyword evidence="1 10" id="KW-0540">Nuclease</keyword>
<keyword evidence="6 10" id="KW-0269">Exonuclease</keyword>
<keyword evidence="9 10" id="KW-0234">DNA repair</keyword>
<evidence type="ECO:0000256" key="4">
    <source>
        <dbReference type="ARBA" id="ARBA00022801"/>
    </source>
</evidence>
<comment type="caution">
    <text evidence="12">The sequence shown here is derived from an EMBL/GenBank/DDBJ whole genome shotgun (WGS) entry which is preliminary data.</text>
</comment>
<evidence type="ECO:0000256" key="2">
    <source>
        <dbReference type="ARBA" id="ARBA00022741"/>
    </source>
</evidence>
<accession>A0A840MT13</accession>
<dbReference type="GO" id="GO:0009338">
    <property type="term" value="C:exodeoxyribonuclease V complex"/>
    <property type="evidence" value="ECO:0007669"/>
    <property type="project" value="InterPro"/>
</dbReference>
<dbReference type="InterPro" id="IPR027417">
    <property type="entry name" value="P-loop_NTPase"/>
</dbReference>
<protein>
    <recommendedName>
        <fullName evidence="10">RecBCD enzyme subunit RecC</fullName>
    </recommendedName>
    <alternativeName>
        <fullName evidence="10">Exonuclease V subunit RecC</fullName>
        <shortName evidence="10">ExoV subunit RecC</shortName>
    </alternativeName>
    <alternativeName>
        <fullName evidence="10">Helicase/nuclease RecBCD subunit RecC</fullName>
    </alternativeName>
</protein>
<dbReference type="InterPro" id="IPR011335">
    <property type="entry name" value="Restrct_endonuc-II-like"/>
</dbReference>
<dbReference type="Pfam" id="PF17946">
    <property type="entry name" value="RecC_C"/>
    <property type="match status" value="1"/>
</dbReference>
<dbReference type="InterPro" id="IPR006697">
    <property type="entry name" value="RecC"/>
</dbReference>
<evidence type="ECO:0000256" key="3">
    <source>
        <dbReference type="ARBA" id="ARBA00022763"/>
    </source>
</evidence>
<organism evidence="12 13">
    <name type="scientific">Chitinivorax tropicus</name>
    <dbReference type="NCBI Taxonomy" id="714531"/>
    <lineage>
        <taxon>Bacteria</taxon>
        <taxon>Pseudomonadati</taxon>
        <taxon>Pseudomonadota</taxon>
        <taxon>Betaproteobacteria</taxon>
        <taxon>Chitinivorax</taxon>
    </lineage>
</organism>
<dbReference type="GO" id="GO:0000724">
    <property type="term" value="P:double-strand break repair via homologous recombination"/>
    <property type="evidence" value="ECO:0007669"/>
    <property type="project" value="UniProtKB-UniRule"/>
</dbReference>
<evidence type="ECO:0000256" key="5">
    <source>
        <dbReference type="ARBA" id="ARBA00022806"/>
    </source>
</evidence>
<evidence type="ECO:0000256" key="8">
    <source>
        <dbReference type="ARBA" id="ARBA00023125"/>
    </source>
</evidence>
<dbReference type="RefSeq" id="WP_184040229.1">
    <property type="nucleotide sequence ID" value="NZ_JACHHY010000016.1"/>
</dbReference>
<dbReference type="PIRSF" id="PIRSF000980">
    <property type="entry name" value="RecC"/>
    <property type="match status" value="1"/>
</dbReference>
<dbReference type="PANTHER" id="PTHR30591">
    <property type="entry name" value="RECBCD ENZYME SUBUNIT RECC"/>
    <property type="match status" value="1"/>
</dbReference>
<keyword evidence="2 10" id="KW-0547">Nucleotide-binding</keyword>